<dbReference type="Proteomes" id="UP001549106">
    <property type="component" value="Unassembled WGS sequence"/>
</dbReference>
<feature type="compositionally biased region" description="Basic and acidic residues" evidence="1">
    <location>
        <begin position="195"/>
        <end position="208"/>
    </location>
</feature>
<gene>
    <name evidence="3" type="ORF">ABID24_002079</name>
</gene>
<proteinExistence type="predicted"/>
<evidence type="ECO:0000256" key="2">
    <source>
        <dbReference type="SAM" id="Phobius"/>
    </source>
</evidence>
<protein>
    <submittedName>
        <fullName evidence="3">Uncharacterized membrane protein HdeD (DUF308 family)</fullName>
    </submittedName>
</protein>
<feature type="transmembrane region" description="Helical" evidence="2">
    <location>
        <begin position="66"/>
        <end position="84"/>
    </location>
</feature>
<evidence type="ECO:0000256" key="1">
    <source>
        <dbReference type="SAM" id="MobiDB-lite"/>
    </source>
</evidence>
<evidence type="ECO:0000313" key="4">
    <source>
        <dbReference type="Proteomes" id="UP001549106"/>
    </source>
</evidence>
<keyword evidence="2" id="KW-1133">Transmembrane helix</keyword>
<feature type="transmembrane region" description="Helical" evidence="2">
    <location>
        <begin position="90"/>
        <end position="113"/>
    </location>
</feature>
<comment type="caution">
    <text evidence="3">The sequence shown here is derived from an EMBL/GenBank/DDBJ whole genome shotgun (WGS) entry which is preliminary data.</text>
</comment>
<keyword evidence="2" id="KW-0812">Transmembrane</keyword>
<dbReference type="InterPro" id="IPR005325">
    <property type="entry name" value="DUF308_memb"/>
</dbReference>
<feature type="transmembrane region" description="Helical" evidence="2">
    <location>
        <begin position="40"/>
        <end position="59"/>
    </location>
</feature>
<name>A0ABV2M313_9FIRM</name>
<organism evidence="3 4">
    <name type="scientific">Blautia caecimuris</name>
    <dbReference type="NCBI Taxonomy" id="1796615"/>
    <lineage>
        <taxon>Bacteria</taxon>
        <taxon>Bacillati</taxon>
        <taxon>Bacillota</taxon>
        <taxon>Clostridia</taxon>
        <taxon>Lachnospirales</taxon>
        <taxon>Lachnospiraceae</taxon>
        <taxon>Blautia</taxon>
    </lineage>
</organism>
<feature type="region of interest" description="Disordered" evidence="1">
    <location>
        <begin position="195"/>
        <end position="268"/>
    </location>
</feature>
<evidence type="ECO:0000313" key="3">
    <source>
        <dbReference type="EMBL" id="MET3750826.1"/>
    </source>
</evidence>
<keyword evidence="4" id="KW-1185">Reference proteome</keyword>
<sequence>MWNKINRILKGQLVTSLLYTLLGLCFVLMPVDAVNAICKFVFGILLILAGIYHILIYVLEKMNATLLDLLSGGMLLVIGIFLFYNPQIVIKLLPVLLGTFVLVDSVWVLKGSLRLKKAGRGEWKILLIGSLIFIGFGIAMVINPFTMIKYTVIFAGCVMLANGVVDFVFLVLIRRGMKKAEEAVEEAVEQMKEAEIKAEESEAGRETEMEPEYTAWSDRRTVLEQKSEKKDEQEDPETAGFRQEDPEPVVSDAEEYYRKQAEKESEEE</sequence>
<feature type="transmembrane region" description="Helical" evidence="2">
    <location>
        <begin position="125"/>
        <end position="146"/>
    </location>
</feature>
<feature type="transmembrane region" description="Helical" evidence="2">
    <location>
        <begin position="152"/>
        <end position="173"/>
    </location>
</feature>
<feature type="compositionally biased region" description="Basic and acidic residues" evidence="1">
    <location>
        <begin position="217"/>
        <end position="232"/>
    </location>
</feature>
<feature type="compositionally biased region" description="Basic and acidic residues" evidence="1">
    <location>
        <begin position="255"/>
        <end position="268"/>
    </location>
</feature>
<accession>A0ABV2M313</accession>
<dbReference type="Pfam" id="PF03729">
    <property type="entry name" value="DUF308"/>
    <property type="match status" value="2"/>
</dbReference>
<keyword evidence="2" id="KW-0472">Membrane</keyword>
<dbReference type="RefSeq" id="WP_147599661.1">
    <property type="nucleotide sequence ID" value="NZ_BAABXP010000001.1"/>
</dbReference>
<dbReference type="EMBL" id="JBEPMJ010000014">
    <property type="protein sequence ID" value="MET3750826.1"/>
    <property type="molecule type" value="Genomic_DNA"/>
</dbReference>
<feature type="transmembrane region" description="Helical" evidence="2">
    <location>
        <begin position="12"/>
        <end position="34"/>
    </location>
</feature>
<reference evidence="3 4" key="1">
    <citation type="submission" date="2024-06" db="EMBL/GenBank/DDBJ databases">
        <title>Genomic Encyclopedia of Type Strains, Phase IV (KMG-IV): sequencing the most valuable type-strain genomes for metagenomic binning, comparative biology and taxonomic classification.</title>
        <authorList>
            <person name="Goeker M."/>
        </authorList>
    </citation>
    <scope>NUCLEOTIDE SEQUENCE [LARGE SCALE GENOMIC DNA]</scope>
    <source>
        <strain evidence="3 4">DSM 29492</strain>
    </source>
</reference>